<evidence type="ECO:0000313" key="4">
    <source>
        <dbReference type="Proteomes" id="UP000235388"/>
    </source>
</evidence>
<comment type="caution">
    <text evidence="3">The sequence shown here is derived from an EMBL/GenBank/DDBJ whole genome shotgun (WGS) entry which is preliminary data.</text>
</comment>
<feature type="region of interest" description="Disordered" evidence="1">
    <location>
        <begin position="256"/>
        <end position="276"/>
    </location>
</feature>
<name>A0A2N5T6Q6_9BASI</name>
<reference evidence="3 4" key="1">
    <citation type="submission" date="2017-11" db="EMBL/GenBank/DDBJ databases">
        <title>De novo assembly and phasing of dikaryotic genomes from two isolates of Puccinia coronata f. sp. avenae, the causal agent of oat crown rust.</title>
        <authorList>
            <person name="Miller M.E."/>
            <person name="Zhang Y."/>
            <person name="Omidvar V."/>
            <person name="Sperschneider J."/>
            <person name="Schwessinger B."/>
            <person name="Raley C."/>
            <person name="Palmer J.M."/>
            <person name="Garnica D."/>
            <person name="Upadhyaya N."/>
            <person name="Rathjen J."/>
            <person name="Taylor J.M."/>
            <person name="Park R.F."/>
            <person name="Dodds P.N."/>
            <person name="Hirsch C.D."/>
            <person name="Kianian S.F."/>
            <person name="Figueroa M."/>
        </authorList>
    </citation>
    <scope>NUCLEOTIDE SEQUENCE [LARGE SCALE GENOMIC DNA]</scope>
    <source>
        <strain evidence="3">12NC29</strain>
    </source>
</reference>
<organism evidence="3 4">
    <name type="scientific">Puccinia coronata f. sp. avenae</name>
    <dbReference type="NCBI Taxonomy" id="200324"/>
    <lineage>
        <taxon>Eukaryota</taxon>
        <taxon>Fungi</taxon>
        <taxon>Dikarya</taxon>
        <taxon>Basidiomycota</taxon>
        <taxon>Pucciniomycotina</taxon>
        <taxon>Pucciniomycetes</taxon>
        <taxon>Pucciniales</taxon>
        <taxon>Pucciniaceae</taxon>
        <taxon>Puccinia</taxon>
    </lineage>
</organism>
<dbReference type="EMBL" id="PGCJ01000787">
    <property type="protein sequence ID" value="PLW21138.1"/>
    <property type="molecule type" value="Genomic_DNA"/>
</dbReference>
<evidence type="ECO:0000256" key="1">
    <source>
        <dbReference type="SAM" id="MobiDB-lite"/>
    </source>
</evidence>
<protein>
    <submittedName>
        <fullName evidence="3">Uncharacterized protein</fullName>
    </submittedName>
</protein>
<dbReference type="OrthoDB" id="2507302at2759"/>
<proteinExistence type="predicted"/>
<dbReference type="Proteomes" id="UP000235388">
    <property type="component" value="Unassembled WGS sequence"/>
</dbReference>
<feature type="transmembrane region" description="Helical" evidence="2">
    <location>
        <begin position="318"/>
        <end position="339"/>
    </location>
</feature>
<accession>A0A2N5T6Q6</accession>
<feature type="compositionally biased region" description="Polar residues" evidence="1">
    <location>
        <begin position="265"/>
        <end position="275"/>
    </location>
</feature>
<keyword evidence="4" id="KW-1185">Reference proteome</keyword>
<dbReference type="AlphaFoldDB" id="A0A2N5T6Q6"/>
<keyword evidence="2" id="KW-0812">Transmembrane</keyword>
<evidence type="ECO:0000256" key="2">
    <source>
        <dbReference type="SAM" id="Phobius"/>
    </source>
</evidence>
<sequence>MENPLVKEKLAHMEALLAKSIRAESPWLTSQLGPAASDDENSSCQDYKDLDVYLNEIYKTYGINAEFDFKIPCYPHPTDKQKYILRTPDTIELRAKDLVRSSSGYHLLTPPHPISNTKKRKTAAPAPNGPSLGVGLLDTSVLVAIATAVAQAQAVVNSTNLWAKAPAEPRTNSPTSSKPNPGAIGTMSGYLDFAGVVESKDHILRILSIIHSAIGRPRATEDVISLRPAGAPRASERTAAVEGVVSAWEQSRSTTSVLVSREGSSRQNVHQSTAAGRQLGGTNERCILETLNFTTGTSPEAVDASGQPLDDHNNTSTIIKAATAVSLILLGLALLFTVLKVTNWVRKKSEYSRLKAVEARVSQLEYRDLSSHSQPTLRNSGQSHHHLANPLSDLLSIHAPRNQNGGRKKLRNLFDIQEYEGTPALHRI</sequence>
<keyword evidence="2" id="KW-1133">Transmembrane helix</keyword>
<gene>
    <name evidence="3" type="ORF">PCANC_05453</name>
</gene>
<keyword evidence="2" id="KW-0472">Membrane</keyword>
<evidence type="ECO:0000313" key="3">
    <source>
        <dbReference type="EMBL" id="PLW21138.1"/>
    </source>
</evidence>